<evidence type="ECO:0000313" key="4">
    <source>
        <dbReference type="Proteomes" id="UP000435357"/>
    </source>
</evidence>
<keyword evidence="4" id="KW-1185">Reference proteome</keyword>
<gene>
    <name evidence="3" type="ORF">F3059_03545</name>
</gene>
<dbReference type="NCBIfam" id="TIGR04183">
    <property type="entry name" value="Por_Secre_tail"/>
    <property type="match status" value="1"/>
</dbReference>
<dbReference type="PANTHER" id="PTHR36220:SF1">
    <property type="entry name" value="GAMMA TUBULIN COMPLEX COMPONENT C-TERMINAL DOMAIN-CONTAINING PROTEIN"/>
    <property type="match status" value="1"/>
</dbReference>
<dbReference type="SUPFAM" id="SSF50965">
    <property type="entry name" value="Galactose oxidase, central domain"/>
    <property type="match status" value="1"/>
</dbReference>
<feature type="domain" description="Secretion system C-terminal sorting" evidence="2">
    <location>
        <begin position="632"/>
        <end position="697"/>
    </location>
</feature>
<proteinExistence type="predicted"/>
<organism evidence="3 4">
    <name type="scientific">Salibacter halophilus</name>
    <dbReference type="NCBI Taxonomy" id="1803916"/>
    <lineage>
        <taxon>Bacteria</taxon>
        <taxon>Pseudomonadati</taxon>
        <taxon>Bacteroidota</taxon>
        <taxon>Flavobacteriia</taxon>
        <taxon>Flavobacteriales</taxon>
        <taxon>Salibacteraceae</taxon>
        <taxon>Salibacter</taxon>
    </lineage>
</organism>
<dbReference type="EMBL" id="WACR01000003">
    <property type="protein sequence ID" value="KAB1065036.1"/>
    <property type="molecule type" value="Genomic_DNA"/>
</dbReference>
<accession>A0A6N6M9V3</accession>
<reference evidence="3 4" key="1">
    <citation type="submission" date="2019-09" db="EMBL/GenBank/DDBJ databases">
        <title>Genomes of Cryomorphaceae.</title>
        <authorList>
            <person name="Bowman J.P."/>
        </authorList>
    </citation>
    <scope>NUCLEOTIDE SEQUENCE [LARGE SCALE GENOMIC DNA]</scope>
    <source>
        <strain evidence="3 4">KCTC 52047</strain>
    </source>
</reference>
<comment type="caution">
    <text evidence="3">The sequence shown here is derived from an EMBL/GenBank/DDBJ whole genome shotgun (WGS) entry which is preliminary data.</text>
</comment>
<sequence>MKKILFIIIVCLVNISFKGLSQWSQLGSPIDGVASGDELGYNVAISGDGNVIALGARFMDSSNSSNVGGVLVYELSGNQWIQKGSILYGEDSGEEAGTRVDLNYDGSVVAFGSPDNSDNGSNSGQVRVYEWISNSWMKKGTDINFPQGSFLAGAALDSAGMTVIVSGRSYNSSTGKARVYEWQNGNWSQKGSDINGIQSNDKFGQDVDINFDGSKIVVGALGPGEMRVFEWSNNSWGQLGGSISASSSGGQFGRSVSMNRSGTIVASGAPTNSNGEVGVFEWNGSSWAQKGVFLNGDNYGDRFGYGVSLAKNGDYLSVGAFSFDGNGSESGQLKVFKWDNPSSSWIESASFVGSNSGDRFGFNCAISGDGKRVVAGATYNDTPGSNSGQAIVYEFVCESHDTINISECISYTVPSGDEIYTSSGTYLDTIPNVFGCDSLITINLTINNPSITTINEFVCDSYTVPSGDETYTSSGIYLDTISSSVGCDSILIVDLEVGVTSSLLNVTSCDSFTISGSGKTYYTSGTYHDTIINAFGCDSIITINLTIDSLDKSVTSVTTSILLSNESNASYQWIDCETMTPIPGETKNLFRPDENGIYAVALDNGSCVDTSNCFEITQVSFNEYRNSSRIDIYPNPVSDFVKIKIAGDKPNYKFMISDYTGKRLKDGRFNNGMNILDLSNNAQGVYFLRVEGNIYRVIKN</sequence>
<evidence type="ECO:0000259" key="2">
    <source>
        <dbReference type="Pfam" id="PF18962"/>
    </source>
</evidence>
<dbReference type="PANTHER" id="PTHR36220">
    <property type="entry name" value="UNNAMED PRODUCT"/>
    <property type="match status" value="1"/>
</dbReference>
<protein>
    <submittedName>
        <fullName evidence="3">T9SS type A sorting domain-containing protein</fullName>
    </submittedName>
</protein>
<dbReference type="RefSeq" id="WP_151166577.1">
    <property type="nucleotide sequence ID" value="NZ_WACR01000003.1"/>
</dbReference>
<dbReference type="InterPro" id="IPR013517">
    <property type="entry name" value="FG-GAP"/>
</dbReference>
<dbReference type="Pfam" id="PF14312">
    <property type="entry name" value="FG-GAP_2"/>
    <property type="match status" value="1"/>
</dbReference>
<evidence type="ECO:0000256" key="1">
    <source>
        <dbReference type="ARBA" id="ARBA00022729"/>
    </source>
</evidence>
<keyword evidence="1" id="KW-0732">Signal</keyword>
<dbReference type="InterPro" id="IPR026444">
    <property type="entry name" value="Secre_tail"/>
</dbReference>
<dbReference type="OrthoDB" id="964745at2"/>
<dbReference type="Proteomes" id="UP000435357">
    <property type="component" value="Unassembled WGS sequence"/>
</dbReference>
<dbReference type="Pfam" id="PF18962">
    <property type="entry name" value="Por_Secre_tail"/>
    <property type="match status" value="1"/>
</dbReference>
<name>A0A6N6M9V3_9FLAO</name>
<dbReference type="InterPro" id="IPR011043">
    <property type="entry name" value="Gal_Oxase/kelch_b-propeller"/>
</dbReference>
<dbReference type="AlphaFoldDB" id="A0A6N6M9V3"/>
<evidence type="ECO:0000313" key="3">
    <source>
        <dbReference type="EMBL" id="KAB1065036.1"/>
    </source>
</evidence>